<name>A0A0A8YUT2_ARUDO</name>
<sequence length="17" mass="1917">MISKPSLTRILVTWKGS</sequence>
<dbReference type="EMBL" id="GBRH01268762">
    <property type="protein sequence ID" value="JAD29133.1"/>
    <property type="molecule type" value="Transcribed_RNA"/>
</dbReference>
<evidence type="ECO:0000313" key="1">
    <source>
        <dbReference type="EMBL" id="JAD29133.1"/>
    </source>
</evidence>
<accession>A0A0A8YUT2</accession>
<dbReference type="AlphaFoldDB" id="A0A0A8YUT2"/>
<reference evidence="1" key="1">
    <citation type="submission" date="2014-09" db="EMBL/GenBank/DDBJ databases">
        <authorList>
            <person name="Magalhaes I.L.F."/>
            <person name="Oliveira U."/>
            <person name="Santos F.R."/>
            <person name="Vidigal T.H.D.A."/>
            <person name="Brescovit A.D."/>
            <person name="Santos A.J."/>
        </authorList>
    </citation>
    <scope>NUCLEOTIDE SEQUENCE</scope>
    <source>
        <tissue evidence="1">Shoot tissue taken approximately 20 cm above the soil surface</tissue>
    </source>
</reference>
<reference evidence="1" key="2">
    <citation type="journal article" date="2015" name="Data Brief">
        <title>Shoot transcriptome of the giant reed, Arundo donax.</title>
        <authorList>
            <person name="Barrero R.A."/>
            <person name="Guerrero F.D."/>
            <person name="Moolhuijzen P."/>
            <person name="Goolsby J.A."/>
            <person name="Tidwell J."/>
            <person name="Bellgard S.E."/>
            <person name="Bellgard M.I."/>
        </authorList>
    </citation>
    <scope>NUCLEOTIDE SEQUENCE</scope>
    <source>
        <tissue evidence="1">Shoot tissue taken approximately 20 cm above the soil surface</tissue>
    </source>
</reference>
<organism evidence="1">
    <name type="scientific">Arundo donax</name>
    <name type="common">Giant reed</name>
    <name type="synonym">Donax arundinaceus</name>
    <dbReference type="NCBI Taxonomy" id="35708"/>
    <lineage>
        <taxon>Eukaryota</taxon>
        <taxon>Viridiplantae</taxon>
        <taxon>Streptophyta</taxon>
        <taxon>Embryophyta</taxon>
        <taxon>Tracheophyta</taxon>
        <taxon>Spermatophyta</taxon>
        <taxon>Magnoliopsida</taxon>
        <taxon>Liliopsida</taxon>
        <taxon>Poales</taxon>
        <taxon>Poaceae</taxon>
        <taxon>PACMAD clade</taxon>
        <taxon>Arundinoideae</taxon>
        <taxon>Arundineae</taxon>
        <taxon>Arundo</taxon>
    </lineage>
</organism>
<proteinExistence type="predicted"/>
<protein>
    <submittedName>
        <fullName evidence="1">Uncharacterized protein</fullName>
    </submittedName>
</protein>